<name>U7QLK0_9CYAN</name>
<gene>
    <name evidence="2" type="ORF">M595_1227</name>
</gene>
<keyword evidence="1" id="KW-1133">Transmembrane helix</keyword>
<dbReference type="AlphaFoldDB" id="U7QLK0"/>
<feature type="transmembrane region" description="Helical" evidence="1">
    <location>
        <begin position="304"/>
        <end position="330"/>
    </location>
</feature>
<proteinExistence type="predicted"/>
<protein>
    <submittedName>
        <fullName evidence="2">Uncharacterized protein</fullName>
    </submittedName>
</protein>
<evidence type="ECO:0000256" key="1">
    <source>
        <dbReference type="SAM" id="Phobius"/>
    </source>
</evidence>
<dbReference type="OrthoDB" id="448012at2"/>
<keyword evidence="1" id="KW-0472">Membrane</keyword>
<accession>U7QLK0</accession>
<dbReference type="Proteomes" id="UP000017127">
    <property type="component" value="Unassembled WGS sequence"/>
</dbReference>
<evidence type="ECO:0000313" key="3">
    <source>
        <dbReference type="Proteomes" id="UP000017127"/>
    </source>
</evidence>
<sequence length="440" mass="48605">MPLSLSYSILKNRIQDGLWLGKDVLKVPPELSSLVGGATSPIISGLASIEEFRAFAELALSMPNISVKASLLTLETCYGINRAVNSKTRTNPTGWGNQILSRDLPSDNEVIAYSRAVETWNETLDVPFLNQNFQSLQQQFLQQFGNIKETARTQILQFQDEFGLPFIEENINTIRILADNASGREEGRLRNQLSRLRKLLNSLNPLDNTPIGETPSFDFDNYLASVSPRSAVNIFDVVGVVQQLATWFLSLFQVGSIIEALSYTVTSVVCKALNLSGARGCRYLAAGALKNLSLPAAVSSSGSLFAGAWATLFPYFAIIAVISILIIAALHHSKSTKLGNLIYIFGIKAPELAPDFGFSMVLEGNEGETRAYLGELVDKFLNEAGRSYQRVLLFVKREGDSPNFCTDYTDLYTPVPITDETQIEMLWNSLKPFLDEFDED</sequence>
<keyword evidence="3" id="KW-1185">Reference proteome</keyword>
<dbReference type="EMBL" id="AUZM01000008">
    <property type="protein sequence ID" value="ERT08763.1"/>
    <property type="molecule type" value="Genomic_DNA"/>
</dbReference>
<evidence type="ECO:0000313" key="2">
    <source>
        <dbReference type="EMBL" id="ERT08763.1"/>
    </source>
</evidence>
<comment type="caution">
    <text evidence="2">The sequence shown here is derived from an EMBL/GenBank/DDBJ whole genome shotgun (WGS) entry which is preliminary data.</text>
</comment>
<dbReference type="RefSeq" id="WP_023065109.1">
    <property type="nucleotide sequence ID" value="NZ_AUZM01000008.1"/>
</dbReference>
<reference evidence="2 3" key="1">
    <citation type="journal article" date="2013" name="Front. Microbiol.">
        <title>Comparative genomic analyses of the cyanobacterium, Lyngbya aestuarii BL J, a powerful hydrogen producer.</title>
        <authorList>
            <person name="Kothari A."/>
            <person name="Vaughn M."/>
            <person name="Garcia-Pichel F."/>
        </authorList>
    </citation>
    <scope>NUCLEOTIDE SEQUENCE [LARGE SCALE GENOMIC DNA]</scope>
    <source>
        <strain evidence="2 3">BL J</strain>
    </source>
</reference>
<keyword evidence="1" id="KW-0812">Transmembrane</keyword>
<organism evidence="2 3">
    <name type="scientific">Lyngbya aestuarii BL J</name>
    <dbReference type="NCBI Taxonomy" id="1348334"/>
    <lineage>
        <taxon>Bacteria</taxon>
        <taxon>Bacillati</taxon>
        <taxon>Cyanobacteriota</taxon>
        <taxon>Cyanophyceae</taxon>
        <taxon>Oscillatoriophycideae</taxon>
        <taxon>Oscillatoriales</taxon>
        <taxon>Microcoleaceae</taxon>
        <taxon>Lyngbya</taxon>
    </lineage>
</organism>